<protein>
    <submittedName>
        <fullName evidence="1">Uncharacterized protein</fullName>
    </submittedName>
</protein>
<organism evidence="1 2">
    <name type="scientific">Reticulomyxa filosa</name>
    <dbReference type="NCBI Taxonomy" id="46433"/>
    <lineage>
        <taxon>Eukaryota</taxon>
        <taxon>Sar</taxon>
        <taxon>Rhizaria</taxon>
        <taxon>Retaria</taxon>
        <taxon>Foraminifera</taxon>
        <taxon>Monothalamids</taxon>
        <taxon>Reticulomyxidae</taxon>
        <taxon>Reticulomyxa</taxon>
    </lineage>
</organism>
<dbReference type="Proteomes" id="UP000023152">
    <property type="component" value="Unassembled WGS sequence"/>
</dbReference>
<gene>
    <name evidence="1" type="ORF">RFI_02822</name>
</gene>
<accession>X6P874</accession>
<name>X6P874_RETFI</name>
<keyword evidence="2" id="KW-1185">Reference proteome</keyword>
<comment type="caution">
    <text evidence="1">The sequence shown here is derived from an EMBL/GenBank/DDBJ whole genome shotgun (WGS) entry which is preliminary data.</text>
</comment>
<dbReference type="EMBL" id="ASPP01002723">
    <property type="protein sequence ID" value="ETO34274.1"/>
    <property type="molecule type" value="Genomic_DNA"/>
</dbReference>
<proteinExistence type="predicted"/>
<evidence type="ECO:0000313" key="1">
    <source>
        <dbReference type="EMBL" id="ETO34274.1"/>
    </source>
</evidence>
<dbReference type="AlphaFoldDB" id="X6P874"/>
<sequence>MKSKSTQIFIRPFMFLARIKCIKMLTFRTFERLDEQWKIIHLIFFYCSPNCDKVIIRTNCIFLQNNEKTLNKALNSMIQYGNKPQTIDWNCLKWVLYLNYSFPIILSKLEIKTNKFLLTPKKSKNTKKLEVIPVLTKEFFPIEKKYHLCACINNGCHCDLLRHKVLIVNIVSLQKIHFNFLLTFRGLEKNASFHHQSSSQGKKGDTLISSSHFALCLEQSKEEEIQIIVHYWIRTLNIQLGWIKDFDKLVVQLC</sequence>
<evidence type="ECO:0000313" key="2">
    <source>
        <dbReference type="Proteomes" id="UP000023152"/>
    </source>
</evidence>
<reference evidence="1 2" key="1">
    <citation type="journal article" date="2013" name="Curr. Biol.">
        <title>The Genome of the Foraminiferan Reticulomyxa filosa.</title>
        <authorList>
            <person name="Glockner G."/>
            <person name="Hulsmann N."/>
            <person name="Schleicher M."/>
            <person name="Noegel A.A."/>
            <person name="Eichinger L."/>
            <person name="Gallinger C."/>
            <person name="Pawlowski J."/>
            <person name="Sierra R."/>
            <person name="Euteneuer U."/>
            <person name="Pillet L."/>
            <person name="Moustafa A."/>
            <person name="Platzer M."/>
            <person name="Groth M."/>
            <person name="Szafranski K."/>
            <person name="Schliwa M."/>
        </authorList>
    </citation>
    <scope>NUCLEOTIDE SEQUENCE [LARGE SCALE GENOMIC DNA]</scope>
</reference>